<dbReference type="AlphaFoldDB" id="A0A562XCW2"/>
<evidence type="ECO:0000313" key="2">
    <source>
        <dbReference type="Proteomes" id="UP000321812"/>
    </source>
</evidence>
<dbReference type="Proteomes" id="UP000321812">
    <property type="component" value="Unassembled WGS sequence"/>
</dbReference>
<reference evidence="1 2" key="1">
    <citation type="submission" date="2019-07" db="EMBL/GenBank/DDBJ databases">
        <title>Rapid identification of Enteric Bacteria from Whole Genome Sequences (WGS) using Average Nucleotide Identity (ANI).</title>
        <authorList>
            <person name="Lane C."/>
        </authorList>
    </citation>
    <scope>NUCLEOTIDE SEQUENCE [LARGE SCALE GENOMIC DNA]</scope>
    <source>
        <strain evidence="1 2">D2411</strain>
    </source>
</reference>
<comment type="caution">
    <text evidence="1">The sequence shown here is derived from an EMBL/GenBank/DDBJ whole genome shotgun (WGS) entry which is preliminary data.</text>
</comment>
<gene>
    <name evidence="1" type="ORF">YZ82_05200</name>
</gene>
<name>A0A562XCW2_CAMHY</name>
<dbReference type="EMBL" id="VOAP01000015">
    <property type="protein sequence ID" value="TWO19971.1"/>
    <property type="molecule type" value="Genomic_DNA"/>
</dbReference>
<organism evidence="1 2">
    <name type="scientific">Campylobacter hyointestinalis</name>
    <dbReference type="NCBI Taxonomy" id="198"/>
    <lineage>
        <taxon>Bacteria</taxon>
        <taxon>Pseudomonadati</taxon>
        <taxon>Campylobacterota</taxon>
        <taxon>Epsilonproteobacteria</taxon>
        <taxon>Campylobacterales</taxon>
        <taxon>Campylobacteraceae</taxon>
        <taxon>Campylobacter</taxon>
    </lineage>
</organism>
<proteinExistence type="predicted"/>
<keyword evidence="1" id="KW-0449">Lipoprotein</keyword>
<evidence type="ECO:0000313" key="1">
    <source>
        <dbReference type="EMBL" id="TWO19971.1"/>
    </source>
</evidence>
<sequence>KDAIDLYPFLRDGYEQRREHLIKE</sequence>
<feature type="non-terminal residue" evidence="1">
    <location>
        <position position="1"/>
    </location>
</feature>
<protein>
    <submittedName>
        <fullName evidence="1">VacJ family lipoprotein</fullName>
    </submittedName>
</protein>
<accession>A0A562XCW2</accession>